<evidence type="ECO:0000256" key="6">
    <source>
        <dbReference type="ARBA" id="ARBA00022777"/>
    </source>
</evidence>
<dbReference type="EMBL" id="AZEX01000014">
    <property type="protein sequence ID" value="KRL61649.1"/>
    <property type="molecule type" value="Genomic_DNA"/>
</dbReference>
<reference evidence="9 10" key="1">
    <citation type="journal article" date="2015" name="Genome Announc.">
        <title>Expanding the biotechnology potential of lactobacilli through comparative genomics of 213 strains and associated genera.</title>
        <authorList>
            <person name="Sun Z."/>
            <person name="Harris H.M."/>
            <person name="McCann A."/>
            <person name="Guo C."/>
            <person name="Argimon S."/>
            <person name="Zhang W."/>
            <person name="Yang X."/>
            <person name="Jeffery I.B."/>
            <person name="Cooney J.C."/>
            <person name="Kagawa T.F."/>
            <person name="Liu W."/>
            <person name="Song Y."/>
            <person name="Salvetti E."/>
            <person name="Wrobel A."/>
            <person name="Rasinkangas P."/>
            <person name="Parkhill J."/>
            <person name="Rea M.C."/>
            <person name="O'Sullivan O."/>
            <person name="Ritari J."/>
            <person name="Douillard F.P."/>
            <person name="Paul Ross R."/>
            <person name="Yang R."/>
            <person name="Briner A.E."/>
            <person name="Felis G.E."/>
            <person name="de Vos W.M."/>
            <person name="Barrangou R."/>
            <person name="Klaenhammer T.R."/>
            <person name="Caufield P.W."/>
            <person name="Cui Y."/>
            <person name="Zhang H."/>
            <person name="O'Toole P.W."/>
        </authorList>
    </citation>
    <scope>NUCLEOTIDE SEQUENCE [LARGE SCALE GENOMIC DNA]</scope>
    <source>
        <strain evidence="9 10">DSM 14340</strain>
    </source>
</reference>
<feature type="modified residue" description="Phosphocysteine; by EIIA" evidence="7">
    <location>
        <position position="7"/>
    </location>
</feature>
<dbReference type="PROSITE" id="PS51100">
    <property type="entry name" value="PTS_EIIB_TYPE_3"/>
    <property type="match status" value="1"/>
</dbReference>
<dbReference type="SUPFAM" id="SSF52794">
    <property type="entry name" value="PTS system IIB component-like"/>
    <property type="match status" value="1"/>
</dbReference>
<feature type="domain" description="PTS EIIB type-3" evidence="8">
    <location>
        <begin position="1"/>
        <end position="109"/>
    </location>
</feature>
<dbReference type="eggNOG" id="COG1440">
    <property type="taxonomic scope" value="Bacteria"/>
</dbReference>
<evidence type="ECO:0000256" key="7">
    <source>
        <dbReference type="PROSITE-ProRule" id="PRU00423"/>
    </source>
</evidence>
<organism evidence="9 10">
    <name type="scientific">Latilactobacillus fuchuensis DSM 14340 = JCM 11249</name>
    <dbReference type="NCBI Taxonomy" id="1423747"/>
    <lineage>
        <taxon>Bacteria</taxon>
        <taxon>Bacillati</taxon>
        <taxon>Bacillota</taxon>
        <taxon>Bacilli</taxon>
        <taxon>Lactobacillales</taxon>
        <taxon>Lactobacillaceae</taxon>
        <taxon>Latilactobacillus</taxon>
    </lineage>
</organism>
<dbReference type="PANTHER" id="PTHR34581:SF2">
    <property type="entry name" value="PTS SYSTEM N,N'-DIACETYLCHITOBIOSE-SPECIFIC EIIB COMPONENT"/>
    <property type="match status" value="1"/>
</dbReference>
<dbReference type="STRING" id="1423747.FC69_GL000544"/>
<dbReference type="RefSeq" id="WP_025083948.1">
    <property type="nucleotide sequence ID" value="NZ_AZEX01000014.1"/>
</dbReference>
<dbReference type="GO" id="GO:0009401">
    <property type="term" value="P:phosphoenolpyruvate-dependent sugar phosphotransferase system"/>
    <property type="evidence" value="ECO:0007669"/>
    <property type="project" value="UniProtKB-KW"/>
</dbReference>
<dbReference type="InterPro" id="IPR051819">
    <property type="entry name" value="PTS_sugar-specific_EIIB"/>
</dbReference>
<dbReference type="GO" id="GO:0008982">
    <property type="term" value="F:protein-N(PI)-phosphohistidine-sugar phosphotransferase activity"/>
    <property type="evidence" value="ECO:0007669"/>
    <property type="project" value="InterPro"/>
</dbReference>
<keyword evidence="1" id="KW-0813">Transport</keyword>
<evidence type="ECO:0000256" key="4">
    <source>
        <dbReference type="ARBA" id="ARBA00022679"/>
    </source>
</evidence>
<dbReference type="CDD" id="cd05564">
    <property type="entry name" value="PTS_IIB_chitobiose_lichenan"/>
    <property type="match status" value="1"/>
</dbReference>
<dbReference type="PANTHER" id="PTHR34581">
    <property type="entry name" value="PTS SYSTEM N,N'-DIACETYLCHITOBIOSE-SPECIFIC EIIB COMPONENT"/>
    <property type="match status" value="1"/>
</dbReference>
<name>A0A0R1RXW7_9LACO</name>
<dbReference type="PATRIC" id="fig|1423747.3.peg.555"/>
<dbReference type="Proteomes" id="UP000051264">
    <property type="component" value="Unassembled WGS sequence"/>
</dbReference>
<dbReference type="GO" id="GO:0016301">
    <property type="term" value="F:kinase activity"/>
    <property type="evidence" value="ECO:0007669"/>
    <property type="project" value="UniProtKB-KW"/>
</dbReference>
<proteinExistence type="predicted"/>
<dbReference type="Gene3D" id="3.40.50.2300">
    <property type="match status" value="1"/>
</dbReference>
<sequence length="116" mass="12812">MKIVLACVAGLSTTMMMDSMKSVIKNSQKLNLDDFTLMAIPVEQLPAEIEGTDVVLLGPQVSYKSDFVKSVTEPNNIPYVIIDKETYGSMDGATVIKEALIAKRKQEIKNREMEGN</sequence>
<dbReference type="InterPro" id="IPR003501">
    <property type="entry name" value="PTS_EIIB_2/3"/>
</dbReference>
<dbReference type="InterPro" id="IPR036095">
    <property type="entry name" value="PTS_EIIB-like_sf"/>
</dbReference>
<protein>
    <submittedName>
        <fullName evidence="9">PTS system lactose cellobiose-specific iib component</fullName>
    </submittedName>
</protein>
<accession>A0A0R1RXW7</accession>
<dbReference type="AlphaFoldDB" id="A0A0R1RXW7"/>
<keyword evidence="6" id="KW-0418">Kinase</keyword>
<keyword evidence="5" id="KW-0598">Phosphotransferase system</keyword>
<dbReference type="InterPro" id="IPR013012">
    <property type="entry name" value="PTS_EIIB_3"/>
</dbReference>
<evidence type="ECO:0000259" key="8">
    <source>
        <dbReference type="PROSITE" id="PS51100"/>
    </source>
</evidence>
<keyword evidence="4" id="KW-0808">Transferase</keyword>
<evidence type="ECO:0000313" key="9">
    <source>
        <dbReference type="EMBL" id="KRL61649.1"/>
    </source>
</evidence>
<keyword evidence="2" id="KW-0597">Phosphoprotein</keyword>
<gene>
    <name evidence="9" type="ORF">FC69_GL000544</name>
</gene>
<dbReference type="Pfam" id="PF02302">
    <property type="entry name" value="PTS_IIB"/>
    <property type="match status" value="1"/>
</dbReference>
<keyword evidence="3" id="KW-0762">Sugar transport</keyword>
<evidence type="ECO:0000256" key="5">
    <source>
        <dbReference type="ARBA" id="ARBA00022683"/>
    </source>
</evidence>
<evidence type="ECO:0000256" key="3">
    <source>
        <dbReference type="ARBA" id="ARBA00022597"/>
    </source>
</evidence>
<comment type="caution">
    <text evidence="9">The sequence shown here is derived from an EMBL/GenBank/DDBJ whole genome shotgun (WGS) entry which is preliminary data.</text>
</comment>
<evidence type="ECO:0000256" key="1">
    <source>
        <dbReference type="ARBA" id="ARBA00022448"/>
    </source>
</evidence>
<dbReference type="OrthoDB" id="9808134at2"/>
<evidence type="ECO:0000313" key="10">
    <source>
        <dbReference type="Proteomes" id="UP000051264"/>
    </source>
</evidence>
<evidence type="ECO:0000256" key="2">
    <source>
        <dbReference type="ARBA" id="ARBA00022553"/>
    </source>
</evidence>